<dbReference type="InterPro" id="IPR002867">
    <property type="entry name" value="IBR_dom"/>
</dbReference>
<evidence type="ECO:0000313" key="8">
    <source>
        <dbReference type="EMBL" id="CEI41453.1"/>
    </source>
</evidence>
<evidence type="ECO:0000256" key="1">
    <source>
        <dbReference type="ARBA" id="ARBA00022723"/>
    </source>
</evidence>
<dbReference type="GO" id="GO:0004842">
    <property type="term" value="F:ubiquitin-protein transferase activity"/>
    <property type="evidence" value="ECO:0007669"/>
    <property type="project" value="InterPro"/>
</dbReference>
<evidence type="ECO:0000259" key="7">
    <source>
        <dbReference type="Pfam" id="PF01485"/>
    </source>
</evidence>
<dbReference type="EMBL" id="LN649232">
    <property type="protein sequence ID" value="CEI41453.1"/>
    <property type="molecule type" value="Genomic_DNA"/>
</dbReference>
<proteinExistence type="predicted"/>
<dbReference type="InterPro" id="IPR031127">
    <property type="entry name" value="E3_UB_ligase_RBR"/>
</dbReference>
<dbReference type="Proteomes" id="UP000245910">
    <property type="component" value="Chromosome IIII"/>
</dbReference>
<dbReference type="GO" id="GO:0008270">
    <property type="term" value="F:zinc ion binding"/>
    <property type="evidence" value="ECO:0007669"/>
    <property type="project" value="UniProtKB-KW"/>
</dbReference>
<feature type="region of interest" description="Disordered" evidence="6">
    <location>
        <begin position="110"/>
        <end position="134"/>
    </location>
</feature>
<sequence length="499" mass="56656">MDESLILALSLAEAVEADAALIEEFMQEDQIARDRMIAEALNEDRQATIEPVSHQPVLDGETYNTLRRFNIVPSETDAANVEDEEAQNLVTDAAQDDQSVQRIQVAAGNQEAGDNQDAGNNQDTVDNQDTFHNEDTVDCQNIVCGQLTPEMEDGDAPNTNTLEEHPQHSTTTDGPANDQQTEDDQVQVETQEQARNNTDVLLATVETSPAPAPSSEMVPIPDMKQCLSCQDDFSDAHTFQAPCSHHWCQPCLVLCIESSLKDESLFPPKCCEPLPVESCYSIPQDLVKRFQDKTLEFSTVDRTYCSDAACATFIFPQSIKGGIRNCTRCERQTCILCKQVRHEGICSEDTEAQEVLHLGQQQGWQRCEKCKHLIDLKIGCYHIYAAPGRVALAMIRIRDAYQERQAEEERQHRERERQERERQAEAIRRERAEQIRREVQERTSLHPDYCFHQSYVRVEGRHECAERRQTPGSFILECDDCDIYVCHRCRDAGGSWQFE</sequence>
<dbReference type="GO" id="GO:0016567">
    <property type="term" value="P:protein ubiquitination"/>
    <property type="evidence" value="ECO:0007669"/>
    <property type="project" value="InterPro"/>
</dbReference>
<accession>A0A2L2SRJ5</accession>
<keyword evidence="5" id="KW-0175">Coiled coil</keyword>
<evidence type="ECO:0000256" key="5">
    <source>
        <dbReference type="SAM" id="Coils"/>
    </source>
</evidence>
<keyword evidence="4" id="KW-0862">Zinc</keyword>
<feature type="region of interest" description="Disordered" evidence="6">
    <location>
        <begin position="148"/>
        <end position="197"/>
    </location>
</feature>
<dbReference type="STRING" id="56646.A0A2L2SRJ5"/>
<reference evidence="9" key="1">
    <citation type="submission" date="2014-10" db="EMBL/GenBank/DDBJ databases">
        <authorList>
            <person name="King R."/>
        </authorList>
    </citation>
    <scope>NUCLEOTIDE SEQUENCE [LARGE SCALE GENOMIC DNA]</scope>
    <source>
        <strain evidence="9">A3/5</strain>
    </source>
</reference>
<evidence type="ECO:0000256" key="3">
    <source>
        <dbReference type="ARBA" id="ARBA00022786"/>
    </source>
</evidence>
<feature type="compositionally biased region" description="Polar residues" evidence="6">
    <location>
        <begin position="117"/>
        <end position="128"/>
    </location>
</feature>
<evidence type="ECO:0000313" key="9">
    <source>
        <dbReference type="Proteomes" id="UP000245910"/>
    </source>
</evidence>
<keyword evidence="1" id="KW-0479">Metal-binding</keyword>
<feature type="coiled-coil region" evidence="5">
    <location>
        <begin position="398"/>
        <end position="437"/>
    </location>
</feature>
<organism evidence="8 9">
    <name type="scientific">Fusarium venenatum</name>
    <dbReference type="NCBI Taxonomy" id="56646"/>
    <lineage>
        <taxon>Eukaryota</taxon>
        <taxon>Fungi</taxon>
        <taxon>Dikarya</taxon>
        <taxon>Ascomycota</taxon>
        <taxon>Pezizomycotina</taxon>
        <taxon>Sordariomycetes</taxon>
        <taxon>Hypocreomycetidae</taxon>
        <taxon>Hypocreales</taxon>
        <taxon>Nectriaceae</taxon>
        <taxon>Fusarium</taxon>
    </lineage>
</organism>
<keyword evidence="3" id="KW-0833">Ubl conjugation pathway</keyword>
<dbReference type="AlphaFoldDB" id="A0A2L2SRJ5"/>
<dbReference type="Pfam" id="PF01485">
    <property type="entry name" value="IBR"/>
    <property type="match status" value="1"/>
</dbReference>
<feature type="domain" description="IBR" evidence="7">
    <location>
        <begin position="289"/>
        <end position="345"/>
    </location>
</feature>
<protein>
    <recommendedName>
        <fullName evidence="7">IBR domain-containing protein</fullName>
    </recommendedName>
</protein>
<keyword evidence="9" id="KW-1185">Reference proteome</keyword>
<keyword evidence="2" id="KW-0863">Zinc-finger</keyword>
<evidence type="ECO:0000256" key="6">
    <source>
        <dbReference type="SAM" id="MobiDB-lite"/>
    </source>
</evidence>
<evidence type="ECO:0000256" key="4">
    <source>
        <dbReference type="ARBA" id="ARBA00022833"/>
    </source>
</evidence>
<name>A0A2L2SRJ5_9HYPO</name>
<dbReference type="PANTHER" id="PTHR11685">
    <property type="entry name" value="RBR FAMILY RING FINGER AND IBR DOMAIN-CONTAINING"/>
    <property type="match status" value="1"/>
</dbReference>
<evidence type="ECO:0000256" key="2">
    <source>
        <dbReference type="ARBA" id="ARBA00022771"/>
    </source>
</evidence>